<dbReference type="GO" id="GO:0046872">
    <property type="term" value="F:metal ion binding"/>
    <property type="evidence" value="ECO:0007669"/>
    <property type="project" value="UniProtKB-UniRule"/>
</dbReference>
<evidence type="ECO:0000256" key="4">
    <source>
        <dbReference type="ARBA" id="ARBA00022475"/>
    </source>
</evidence>
<dbReference type="Pfam" id="PF01654">
    <property type="entry name" value="Cyt_bd_oxida_I"/>
    <property type="match status" value="1"/>
</dbReference>
<sequence length="467" mass="52160">MDVLELARVQYALTTIFHFFFVPLSIGTIFIVAIFETMYLFKKKAEYLRMAKFWGKIFLLSFAIGVVTGILQEFQFGMNWSEYSRFMGDVFGAPLAVEALLAFFMESTFIGIWMFGRGKLPDWVITVSAWLVSIGTLLSALWILAANSFMQEPVGFEIQDGKAVLTDFMALLTNPQLQVEFPHTVFGALATGAFVIGGISAYNLLKKKDVEFFKTSFNVSMIVAAIASLAIAFSGHAQAKHLMDSQPMKMAASEALWDDSEDPAAWTILAIGDQQEEKNTWNIDLPFALSYLAYGEFSGSVEGMKTLQAKYEEKYGEGVDYIPPVWPVFWSFRIMAGFGGVMLVLSILGLWFGNRRKGILATPKWFLRTMMFAMAAPFIANTAGWIMTEIGRQPWTVFGYYTTAQSVSPNVSMGQLLFSTISFSTAYVILAIIMIYMVARVAKQGPSIIDTAPKQEKVDLMDKEAFK</sequence>
<evidence type="ECO:0000313" key="14">
    <source>
        <dbReference type="Proteomes" id="UP000288623"/>
    </source>
</evidence>
<feature type="transmembrane region" description="Helical" evidence="12">
    <location>
        <begin position="416"/>
        <end position="439"/>
    </location>
</feature>
<organism evidence="13 14">
    <name type="scientific">Candidatus Kurthia intestinigallinarum</name>
    <dbReference type="NCBI Taxonomy" id="1562256"/>
    <lineage>
        <taxon>Bacteria</taxon>
        <taxon>Bacillati</taxon>
        <taxon>Bacillota</taxon>
        <taxon>Bacilli</taxon>
        <taxon>Bacillales</taxon>
        <taxon>Caryophanaceae</taxon>
        <taxon>Kurthia</taxon>
    </lineage>
</organism>
<keyword evidence="11 12" id="KW-0472">Membrane</keyword>
<keyword evidence="5 12" id="KW-0349">Heme</keyword>
<keyword evidence="4 12" id="KW-1003">Cell membrane</keyword>
<keyword evidence="14" id="KW-1185">Reference proteome</keyword>
<evidence type="ECO:0000256" key="12">
    <source>
        <dbReference type="PIRNR" id="PIRNR006446"/>
    </source>
</evidence>
<dbReference type="GO" id="GO:0009055">
    <property type="term" value="F:electron transfer activity"/>
    <property type="evidence" value="ECO:0007669"/>
    <property type="project" value="UniProtKB-UniRule"/>
</dbReference>
<feature type="transmembrane region" description="Helical" evidence="12">
    <location>
        <begin position="20"/>
        <end position="41"/>
    </location>
</feature>
<feature type="transmembrane region" description="Helical" evidence="12">
    <location>
        <begin position="217"/>
        <end position="239"/>
    </location>
</feature>
<evidence type="ECO:0000256" key="9">
    <source>
        <dbReference type="ARBA" id="ARBA00022989"/>
    </source>
</evidence>
<dbReference type="PANTHER" id="PTHR30365">
    <property type="entry name" value="CYTOCHROME D UBIQUINOL OXIDASE"/>
    <property type="match status" value="1"/>
</dbReference>
<accession>A0A433RVI0</accession>
<dbReference type="GO" id="GO:0020037">
    <property type="term" value="F:heme binding"/>
    <property type="evidence" value="ECO:0007669"/>
    <property type="project" value="TreeGrafter"/>
</dbReference>
<dbReference type="InterPro" id="IPR002585">
    <property type="entry name" value="Cyt-d_ubiquinol_oxidase_su_1"/>
</dbReference>
<dbReference type="GO" id="GO:0005886">
    <property type="term" value="C:plasma membrane"/>
    <property type="evidence" value="ECO:0007669"/>
    <property type="project" value="UniProtKB-SubCell"/>
</dbReference>
<reference evidence="13 14" key="1">
    <citation type="submission" date="2014-11" db="EMBL/GenBank/DDBJ databases">
        <title>Genome sequence and analysis of novel Kurthia sp.</title>
        <authorList>
            <person name="Lawson J.N."/>
            <person name="Gonzalez J.E."/>
            <person name="Rinauldi L."/>
            <person name="Xuan Z."/>
            <person name="Firman A."/>
            <person name="Shaddox L."/>
            <person name="Trudeau A."/>
            <person name="Shah S."/>
            <person name="Reiman D."/>
        </authorList>
    </citation>
    <scope>NUCLEOTIDE SEQUENCE [LARGE SCALE GENOMIC DNA]</scope>
    <source>
        <strain evidence="13 14">3B1D</strain>
    </source>
</reference>
<protein>
    <submittedName>
        <fullName evidence="13">Cytochrome D ubiquinol oxidase subunit I</fullName>
    </submittedName>
</protein>
<gene>
    <name evidence="13" type="ORF">QI30_06800</name>
</gene>
<feature type="transmembrane region" description="Helical" evidence="12">
    <location>
        <begin position="185"/>
        <end position="205"/>
    </location>
</feature>
<feature type="transmembrane region" description="Helical" evidence="12">
    <location>
        <begin position="91"/>
        <end position="116"/>
    </location>
</feature>
<dbReference type="RefSeq" id="WP_126990182.1">
    <property type="nucleotide sequence ID" value="NZ_JTFC01000026.1"/>
</dbReference>
<dbReference type="EMBL" id="JTFC01000026">
    <property type="protein sequence ID" value="RUS57283.1"/>
    <property type="molecule type" value="Genomic_DNA"/>
</dbReference>
<dbReference type="OrthoDB" id="9807042at2"/>
<evidence type="ECO:0000256" key="3">
    <source>
        <dbReference type="ARBA" id="ARBA00022448"/>
    </source>
</evidence>
<dbReference type="PIRSF" id="PIRSF006446">
    <property type="entry name" value="Cyt_quinol_oxidase_1"/>
    <property type="match status" value="1"/>
</dbReference>
<feature type="transmembrane region" description="Helical" evidence="12">
    <location>
        <begin position="53"/>
        <end position="71"/>
    </location>
</feature>
<evidence type="ECO:0000256" key="1">
    <source>
        <dbReference type="ARBA" id="ARBA00004651"/>
    </source>
</evidence>
<dbReference type="GO" id="GO:0016682">
    <property type="term" value="F:oxidoreductase activity, acting on diphenols and related substances as donors, oxygen as acceptor"/>
    <property type="evidence" value="ECO:0007669"/>
    <property type="project" value="TreeGrafter"/>
</dbReference>
<evidence type="ECO:0000256" key="10">
    <source>
        <dbReference type="ARBA" id="ARBA00023004"/>
    </source>
</evidence>
<dbReference type="PANTHER" id="PTHR30365:SF15">
    <property type="entry name" value="CYTOCHROME BD UBIQUINOL OXIDASE SUBUNIT 1"/>
    <property type="match status" value="1"/>
</dbReference>
<comment type="similarity">
    <text evidence="2 12">Belongs to the cytochrome ubiquinol oxidase subunit 1 family.</text>
</comment>
<keyword evidence="8 12" id="KW-0249">Electron transport</keyword>
<feature type="transmembrane region" description="Helical" evidence="12">
    <location>
        <begin position="365"/>
        <end position="387"/>
    </location>
</feature>
<keyword evidence="6 12" id="KW-0812">Transmembrane</keyword>
<comment type="caution">
    <text evidence="13">The sequence shown here is derived from an EMBL/GenBank/DDBJ whole genome shotgun (WGS) entry which is preliminary data.</text>
</comment>
<evidence type="ECO:0000256" key="8">
    <source>
        <dbReference type="ARBA" id="ARBA00022982"/>
    </source>
</evidence>
<keyword evidence="10 12" id="KW-0408">Iron</keyword>
<feature type="transmembrane region" description="Helical" evidence="12">
    <location>
        <begin position="330"/>
        <end position="353"/>
    </location>
</feature>
<keyword evidence="7 12" id="KW-0479">Metal-binding</keyword>
<feature type="transmembrane region" description="Helical" evidence="12">
    <location>
        <begin position="123"/>
        <end position="145"/>
    </location>
</feature>
<keyword evidence="9 12" id="KW-1133">Transmembrane helix</keyword>
<dbReference type="AlphaFoldDB" id="A0A433RVI0"/>
<keyword evidence="3 12" id="KW-0813">Transport</keyword>
<evidence type="ECO:0000256" key="5">
    <source>
        <dbReference type="ARBA" id="ARBA00022617"/>
    </source>
</evidence>
<dbReference type="Proteomes" id="UP000288623">
    <property type="component" value="Unassembled WGS sequence"/>
</dbReference>
<proteinExistence type="inferred from homology"/>
<evidence type="ECO:0000256" key="2">
    <source>
        <dbReference type="ARBA" id="ARBA00009819"/>
    </source>
</evidence>
<evidence type="ECO:0000256" key="7">
    <source>
        <dbReference type="ARBA" id="ARBA00022723"/>
    </source>
</evidence>
<dbReference type="GO" id="GO:0019646">
    <property type="term" value="P:aerobic electron transport chain"/>
    <property type="evidence" value="ECO:0007669"/>
    <property type="project" value="InterPro"/>
</dbReference>
<name>A0A433RVI0_9BACL</name>
<dbReference type="GO" id="GO:0070069">
    <property type="term" value="C:cytochrome complex"/>
    <property type="evidence" value="ECO:0007669"/>
    <property type="project" value="UniProtKB-UniRule"/>
</dbReference>
<evidence type="ECO:0000256" key="6">
    <source>
        <dbReference type="ARBA" id="ARBA00022692"/>
    </source>
</evidence>
<evidence type="ECO:0000256" key="11">
    <source>
        <dbReference type="ARBA" id="ARBA00023136"/>
    </source>
</evidence>
<evidence type="ECO:0000313" key="13">
    <source>
        <dbReference type="EMBL" id="RUS57283.1"/>
    </source>
</evidence>
<comment type="subcellular location">
    <subcellularLocation>
        <location evidence="1">Cell membrane</location>
        <topology evidence="1">Multi-pass membrane protein</topology>
    </subcellularLocation>
</comment>